<evidence type="ECO:0000313" key="6">
    <source>
        <dbReference type="EMBL" id="KAK6186802.1"/>
    </source>
</evidence>
<dbReference type="Proteomes" id="UP001347796">
    <property type="component" value="Unassembled WGS sequence"/>
</dbReference>
<evidence type="ECO:0000256" key="1">
    <source>
        <dbReference type="ARBA" id="ARBA00006484"/>
    </source>
</evidence>
<dbReference type="CDD" id="cd05339">
    <property type="entry name" value="17beta-HSDXI-like_SDR_c"/>
    <property type="match status" value="1"/>
</dbReference>
<evidence type="ECO:0000256" key="4">
    <source>
        <dbReference type="RuleBase" id="RU000363"/>
    </source>
</evidence>
<dbReference type="InterPro" id="IPR036291">
    <property type="entry name" value="NAD(P)-bd_dom_sf"/>
</dbReference>
<gene>
    <name evidence="6" type="ORF">SNE40_006073</name>
</gene>
<comment type="similarity">
    <text evidence="1 4">Belongs to the short-chain dehydrogenases/reductases (SDR) family.</text>
</comment>
<dbReference type="FunFam" id="3.40.50.720:FF:000202">
    <property type="entry name" value="Short-chain dehydrogenase/reductase family 16C member 6"/>
    <property type="match status" value="1"/>
</dbReference>
<keyword evidence="5" id="KW-0472">Membrane</keyword>
<dbReference type="PANTHER" id="PTHR24322">
    <property type="entry name" value="PKSB"/>
    <property type="match status" value="1"/>
</dbReference>
<dbReference type="PANTHER" id="PTHR24322:SF736">
    <property type="entry name" value="RETINOL DEHYDROGENASE 10"/>
    <property type="match status" value="1"/>
</dbReference>
<feature type="transmembrane region" description="Helical" evidence="5">
    <location>
        <begin position="15"/>
        <end position="34"/>
    </location>
</feature>
<keyword evidence="2" id="KW-0560">Oxidoreductase</keyword>
<dbReference type="Gene3D" id="3.40.50.720">
    <property type="entry name" value="NAD(P)-binding Rossmann-like Domain"/>
    <property type="match status" value="1"/>
</dbReference>
<dbReference type="InterPro" id="IPR002347">
    <property type="entry name" value="SDR_fam"/>
</dbReference>
<sequence>MANVFVELLVTLLKLVYYWIEGIVLAFVPASFLAKDISHDTVLITGAGSGIGRLMAIKFAEKGCRVVVWDVNNKGNEETASEIRKRGGKVTAYSVDLTDRHQIYKTASEVKKDVGQIDILVNNAGVVTGKKFLHCPDHLIIRTMDVNIMAHFWTAKCFLPGMIERNHGHLVNIASSAGFVGVSGLADYCASKYSAVGFDESIRFELNSQGITGVHTTVICPFFINTGMFDGVKTRFPFLLPILDPEYAVNKIMDAILCNQTVLLLPKNLVFFIALKGMLPTKCCQILADFFQISNSMDEFKGRGEKKEN</sequence>
<evidence type="ECO:0000256" key="3">
    <source>
        <dbReference type="ARBA" id="ARBA00023027"/>
    </source>
</evidence>
<dbReference type="AlphaFoldDB" id="A0AAN8K1T6"/>
<accession>A0AAN8K1T6</accession>
<dbReference type="Pfam" id="PF00106">
    <property type="entry name" value="adh_short"/>
    <property type="match status" value="1"/>
</dbReference>
<dbReference type="GO" id="GO:0016616">
    <property type="term" value="F:oxidoreductase activity, acting on the CH-OH group of donors, NAD or NADP as acceptor"/>
    <property type="evidence" value="ECO:0007669"/>
    <property type="project" value="TreeGrafter"/>
</dbReference>
<proteinExistence type="inferred from homology"/>
<dbReference type="SUPFAM" id="SSF51735">
    <property type="entry name" value="NAD(P)-binding Rossmann-fold domains"/>
    <property type="match status" value="1"/>
</dbReference>
<dbReference type="PRINTS" id="PR00081">
    <property type="entry name" value="GDHRDH"/>
</dbReference>
<protein>
    <submittedName>
        <fullName evidence="6">Uncharacterized protein</fullName>
    </submittedName>
</protein>
<comment type="caution">
    <text evidence="6">The sequence shown here is derived from an EMBL/GenBank/DDBJ whole genome shotgun (WGS) entry which is preliminary data.</text>
</comment>
<evidence type="ECO:0000313" key="7">
    <source>
        <dbReference type="Proteomes" id="UP001347796"/>
    </source>
</evidence>
<organism evidence="6 7">
    <name type="scientific">Patella caerulea</name>
    <name type="common">Rayed Mediterranean limpet</name>
    <dbReference type="NCBI Taxonomy" id="87958"/>
    <lineage>
        <taxon>Eukaryota</taxon>
        <taxon>Metazoa</taxon>
        <taxon>Spiralia</taxon>
        <taxon>Lophotrochozoa</taxon>
        <taxon>Mollusca</taxon>
        <taxon>Gastropoda</taxon>
        <taxon>Patellogastropoda</taxon>
        <taxon>Patelloidea</taxon>
        <taxon>Patellidae</taxon>
        <taxon>Patella</taxon>
    </lineage>
</organism>
<name>A0AAN8K1T6_PATCE</name>
<reference evidence="6 7" key="1">
    <citation type="submission" date="2024-01" db="EMBL/GenBank/DDBJ databases">
        <title>The genome of the rayed Mediterranean limpet Patella caerulea (Linnaeus, 1758).</title>
        <authorList>
            <person name="Anh-Thu Weber A."/>
            <person name="Halstead-Nussloch G."/>
        </authorList>
    </citation>
    <scope>NUCLEOTIDE SEQUENCE [LARGE SCALE GENOMIC DNA]</scope>
    <source>
        <strain evidence="6">AATW-2023a</strain>
        <tissue evidence="6">Whole specimen</tissue>
    </source>
</reference>
<evidence type="ECO:0000256" key="2">
    <source>
        <dbReference type="ARBA" id="ARBA00023002"/>
    </source>
</evidence>
<keyword evidence="5" id="KW-1133">Transmembrane helix</keyword>
<keyword evidence="3" id="KW-0520">NAD</keyword>
<dbReference type="PRINTS" id="PR00080">
    <property type="entry name" value="SDRFAMILY"/>
</dbReference>
<keyword evidence="5" id="KW-0812">Transmembrane</keyword>
<dbReference type="GO" id="GO:0005811">
    <property type="term" value="C:lipid droplet"/>
    <property type="evidence" value="ECO:0007669"/>
    <property type="project" value="TreeGrafter"/>
</dbReference>
<keyword evidence="7" id="KW-1185">Reference proteome</keyword>
<dbReference type="EMBL" id="JAZGQO010000005">
    <property type="protein sequence ID" value="KAK6186802.1"/>
    <property type="molecule type" value="Genomic_DNA"/>
</dbReference>
<evidence type="ECO:0000256" key="5">
    <source>
        <dbReference type="SAM" id="Phobius"/>
    </source>
</evidence>